<gene>
    <name evidence="11" type="ORF">CDAR_92481</name>
</gene>
<evidence type="ECO:0000259" key="9">
    <source>
        <dbReference type="PROSITE" id="PS50103"/>
    </source>
</evidence>
<dbReference type="AlphaFoldDB" id="A0AAV4PH95"/>
<name>A0AAV4PH95_9ARAC</name>
<keyword evidence="12" id="KW-1185">Reference proteome</keyword>
<dbReference type="InterPro" id="IPR009003">
    <property type="entry name" value="Peptidase_S1_PA"/>
</dbReference>
<evidence type="ECO:0000313" key="12">
    <source>
        <dbReference type="Proteomes" id="UP001054837"/>
    </source>
</evidence>
<evidence type="ECO:0000259" key="10">
    <source>
        <dbReference type="PROSITE" id="PS50240"/>
    </source>
</evidence>
<keyword evidence="5" id="KW-0862">Zinc</keyword>
<dbReference type="PROSITE" id="PS50240">
    <property type="entry name" value="TRYPSIN_DOM"/>
    <property type="match status" value="1"/>
</dbReference>
<keyword evidence="4" id="KW-1015">Disulfide bond</keyword>
<reference evidence="11 12" key="1">
    <citation type="submission" date="2021-06" db="EMBL/GenBank/DDBJ databases">
        <title>Caerostris darwini draft genome.</title>
        <authorList>
            <person name="Kono N."/>
            <person name="Arakawa K."/>
        </authorList>
    </citation>
    <scope>NUCLEOTIDE SEQUENCE [LARGE SCALE GENOMIC DNA]</scope>
</reference>
<feature type="domain" description="Peptidase S1" evidence="10">
    <location>
        <begin position="183"/>
        <end position="431"/>
    </location>
</feature>
<dbReference type="PROSITE" id="PS50103">
    <property type="entry name" value="ZF_C3H1"/>
    <property type="match status" value="1"/>
</dbReference>
<dbReference type="CDD" id="cd00190">
    <property type="entry name" value="Tryp_SPc"/>
    <property type="match status" value="1"/>
</dbReference>
<feature type="compositionally biased region" description="Basic residues" evidence="7">
    <location>
        <begin position="153"/>
        <end position="163"/>
    </location>
</feature>
<feature type="chain" id="PRO_5043708244" evidence="8">
    <location>
        <begin position="26"/>
        <end position="435"/>
    </location>
</feature>
<evidence type="ECO:0000256" key="6">
    <source>
        <dbReference type="RuleBase" id="RU363034"/>
    </source>
</evidence>
<dbReference type="PROSITE" id="PS00134">
    <property type="entry name" value="TRYPSIN_HIS"/>
    <property type="match status" value="1"/>
</dbReference>
<dbReference type="PRINTS" id="PR00722">
    <property type="entry name" value="CHYMOTRYPSIN"/>
</dbReference>
<keyword evidence="5" id="KW-0863">Zinc-finger</keyword>
<feature type="domain" description="C3H1-type" evidence="9">
    <location>
        <begin position="45"/>
        <end position="75"/>
    </location>
</feature>
<feature type="compositionally biased region" description="Basic and acidic residues" evidence="7">
    <location>
        <begin position="164"/>
        <end position="174"/>
    </location>
</feature>
<evidence type="ECO:0000256" key="2">
    <source>
        <dbReference type="ARBA" id="ARBA00022801"/>
    </source>
</evidence>
<dbReference type="InterPro" id="IPR033116">
    <property type="entry name" value="TRYPSIN_SER"/>
</dbReference>
<dbReference type="GO" id="GO:0004252">
    <property type="term" value="F:serine-type endopeptidase activity"/>
    <property type="evidence" value="ECO:0007669"/>
    <property type="project" value="InterPro"/>
</dbReference>
<evidence type="ECO:0000256" key="4">
    <source>
        <dbReference type="ARBA" id="ARBA00023157"/>
    </source>
</evidence>
<dbReference type="InterPro" id="IPR001314">
    <property type="entry name" value="Peptidase_S1A"/>
</dbReference>
<sequence length="435" mass="48561">MNLLHKNFLFFTFICLCAYLGECNAEDEEDYDDNMSRTFHRFPTAPRERPCRYRRQEGVCRRRSECRLPTRHTCRFGLNPIVCCLDGPETTTTTTTTTRRPAPKPTKAGPPQVPPDNIKEIDLTFPNCGLRSPKVGEDTGRTGPRTEEDTSSRRRGILSRRLGKRDAHPHTRTKRFDPFRPIIVGGKEAKSNSWPWMVAIYRSAVVGGPKRFLCGASLISRRYVVTAAHCFDGEKGNIDPAKFSIVVGSHTTEDGTEYLVEDILVHSGYQQRQYYNDVCLIKVDGLVKLTNKTYPVCLPSDGLRDKIISGVNDVTVTGWGDTTFGGVSSKVLQEVSIPIVPLKECNESFWKVARANFPRGITNVFICAGVKEGGKDACQGDSGGPMVTKLKDHSWVQLGVVSFGYGCGQAGYPGVYTRLSQYTKWFYDNTDLGRT</sequence>
<feature type="region of interest" description="Disordered" evidence="7">
    <location>
        <begin position="89"/>
        <end position="174"/>
    </location>
</feature>
<evidence type="ECO:0000256" key="7">
    <source>
        <dbReference type="SAM" id="MobiDB-lite"/>
    </source>
</evidence>
<feature type="zinc finger region" description="C3H1-type" evidence="5">
    <location>
        <begin position="45"/>
        <end position="75"/>
    </location>
</feature>
<dbReference type="InterPro" id="IPR001254">
    <property type="entry name" value="Trypsin_dom"/>
</dbReference>
<keyword evidence="3 6" id="KW-0720">Serine protease</keyword>
<dbReference type="Gene3D" id="2.40.10.10">
    <property type="entry name" value="Trypsin-like serine proteases"/>
    <property type="match status" value="1"/>
</dbReference>
<dbReference type="InterPro" id="IPR018114">
    <property type="entry name" value="TRYPSIN_HIS"/>
</dbReference>
<protein>
    <submittedName>
        <fullName evidence="11">Clotting factor B</fullName>
    </submittedName>
</protein>
<organism evidence="11 12">
    <name type="scientific">Caerostris darwini</name>
    <dbReference type="NCBI Taxonomy" id="1538125"/>
    <lineage>
        <taxon>Eukaryota</taxon>
        <taxon>Metazoa</taxon>
        <taxon>Ecdysozoa</taxon>
        <taxon>Arthropoda</taxon>
        <taxon>Chelicerata</taxon>
        <taxon>Arachnida</taxon>
        <taxon>Araneae</taxon>
        <taxon>Araneomorphae</taxon>
        <taxon>Entelegynae</taxon>
        <taxon>Araneoidea</taxon>
        <taxon>Araneidae</taxon>
        <taxon>Caerostris</taxon>
    </lineage>
</organism>
<dbReference type="InterPro" id="IPR000571">
    <property type="entry name" value="Znf_CCCH"/>
</dbReference>
<dbReference type="PANTHER" id="PTHR24252">
    <property type="entry name" value="ACROSIN-RELATED"/>
    <property type="match status" value="1"/>
</dbReference>
<dbReference type="PANTHER" id="PTHR24252:SF7">
    <property type="entry name" value="HYALIN"/>
    <property type="match status" value="1"/>
</dbReference>
<evidence type="ECO:0000256" key="5">
    <source>
        <dbReference type="PROSITE-ProRule" id="PRU00723"/>
    </source>
</evidence>
<feature type="signal peptide" evidence="8">
    <location>
        <begin position="1"/>
        <end position="25"/>
    </location>
</feature>
<dbReference type="Pfam" id="PF00089">
    <property type="entry name" value="Trypsin"/>
    <property type="match status" value="1"/>
</dbReference>
<keyword evidence="8" id="KW-0732">Signal</keyword>
<feature type="compositionally biased region" description="Basic and acidic residues" evidence="7">
    <location>
        <begin position="134"/>
        <end position="152"/>
    </location>
</feature>
<dbReference type="InterPro" id="IPR043504">
    <property type="entry name" value="Peptidase_S1_PA_chymotrypsin"/>
</dbReference>
<keyword evidence="1 6" id="KW-0645">Protease</keyword>
<dbReference type="SMART" id="SM00020">
    <property type="entry name" value="Tryp_SPc"/>
    <property type="match status" value="1"/>
</dbReference>
<dbReference type="Proteomes" id="UP001054837">
    <property type="component" value="Unassembled WGS sequence"/>
</dbReference>
<comment type="caution">
    <text evidence="11">The sequence shown here is derived from an EMBL/GenBank/DDBJ whole genome shotgun (WGS) entry which is preliminary data.</text>
</comment>
<keyword evidence="2 6" id="KW-0378">Hydrolase</keyword>
<dbReference type="GO" id="GO:0008270">
    <property type="term" value="F:zinc ion binding"/>
    <property type="evidence" value="ECO:0007669"/>
    <property type="project" value="UniProtKB-KW"/>
</dbReference>
<dbReference type="SUPFAM" id="SSF50494">
    <property type="entry name" value="Trypsin-like serine proteases"/>
    <property type="match status" value="1"/>
</dbReference>
<evidence type="ECO:0000256" key="3">
    <source>
        <dbReference type="ARBA" id="ARBA00022825"/>
    </source>
</evidence>
<dbReference type="EMBL" id="BPLQ01002713">
    <property type="protein sequence ID" value="GIX95294.1"/>
    <property type="molecule type" value="Genomic_DNA"/>
</dbReference>
<evidence type="ECO:0000256" key="8">
    <source>
        <dbReference type="SAM" id="SignalP"/>
    </source>
</evidence>
<evidence type="ECO:0000313" key="11">
    <source>
        <dbReference type="EMBL" id="GIX95294.1"/>
    </source>
</evidence>
<evidence type="ECO:0000256" key="1">
    <source>
        <dbReference type="ARBA" id="ARBA00022670"/>
    </source>
</evidence>
<keyword evidence="5" id="KW-0479">Metal-binding</keyword>
<proteinExistence type="predicted"/>
<accession>A0AAV4PH95</accession>
<dbReference type="PROSITE" id="PS00135">
    <property type="entry name" value="TRYPSIN_SER"/>
    <property type="match status" value="1"/>
</dbReference>
<dbReference type="GO" id="GO:0006508">
    <property type="term" value="P:proteolysis"/>
    <property type="evidence" value="ECO:0007669"/>
    <property type="project" value="UniProtKB-KW"/>
</dbReference>
<dbReference type="FunFam" id="2.40.10.10:FF:000006">
    <property type="entry name" value="Serine proteinase stubble"/>
    <property type="match status" value="1"/>
</dbReference>